<sequence>MATTTITTGSTTRSSSAEDEILSSSIPLRNPRAPASVSLPSTSNISPTIEREITPKLASWFSQRKLTPTHKRIADTFCRTLSSHSQDAHSSKHKFMSNLERLRLSRLDNPSSGTHPIEDLLSASYIEDYTVGTGESLTNLQCTKMLEAEHEVIIVTGFLNPTSDSVKNLSRTIEILATRQVLKNVRRGSDSTLKVHICFSSSGFLQKILHTKSPNGRVWKQKEWKKLGLGDPSYLKGKIDLTVKSIFVRPVGLLHGKYMIVDRRILVVPSSNLSWEEWLEGATTYLRYPDDREDCVVRRFVEYWESVWRHGEEPGPDKFDMVAERFPAVMPNEGGGSIVLERPRGLAIDRAGWEGFVPTVFLPHPESGSFPPIWPIGEVEAIWKVIRRLMGVVFENGGRDEDYLGNPQNAFWMAAIDEAEKSIYVHTPNVTAKPLMDALMRAVKRGVTVEVVTSIGMMKWEQLVTAGTTTEKCLAKMVGELGRWKATLDEESAPTTGGLWIYRYNVRQRPPLLPYIKRPEDNFKMTWFEKSHVKCLVVDEEVMVLGSGNFDRASWATNQEVNVGLFLNSTQTRKVRQALVDAMAGRLEVFRGSGWVRGGLGDDEYHYGVDGAPRTKRD</sequence>
<feature type="domain" description="PLD phosphodiesterase" evidence="2">
    <location>
        <begin position="250"/>
        <end position="277"/>
    </location>
</feature>
<dbReference type="Proteomes" id="UP001370758">
    <property type="component" value="Unassembled WGS sequence"/>
</dbReference>
<organism evidence="3 4">
    <name type="scientific">Arthrobotrys musiformis</name>
    <dbReference type="NCBI Taxonomy" id="47236"/>
    <lineage>
        <taxon>Eukaryota</taxon>
        <taxon>Fungi</taxon>
        <taxon>Dikarya</taxon>
        <taxon>Ascomycota</taxon>
        <taxon>Pezizomycotina</taxon>
        <taxon>Orbiliomycetes</taxon>
        <taxon>Orbiliales</taxon>
        <taxon>Orbiliaceae</taxon>
        <taxon>Arthrobotrys</taxon>
    </lineage>
</organism>
<evidence type="ECO:0000256" key="1">
    <source>
        <dbReference type="SAM" id="MobiDB-lite"/>
    </source>
</evidence>
<dbReference type="Gene3D" id="3.30.870.10">
    <property type="entry name" value="Endonuclease Chain A"/>
    <property type="match status" value="2"/>
</dbReference>
<feature type="region of interest" description="Disordered" evidence="1">
    <location>
        <begin position="1"/>
        <end position="45"/>
    </location>
</feature>
<dbReference type="EMBL" id="JAVHJL010000007">
    <property type="protein sequence ID" value="KAK6500364.1"/>
    <property type="molecule type" value="Genomic_DNA"/>
</dbReference>
<dbReference type="CDD" id="cd00138">
    <property type="entry name" value="PLDc_SF"/>
    <property type="match status" value="1"/>
</dbReference>
<dbReference type="GO" id="GO:0032049">
    <property type="term" value="P:cardiolipin biosynthetic process"/>
    <property type="evidence" value="ECO:0007669"/>
    <property type="project" value="UniProtKB-ARBA"/>
</dbReference>
<dbReference type="GO" id="GO:0030572">
    <property type="term" value="F:phosphatidyltransferase activity"/>
    <property type="evidence" value="ECO:0007669"/>
    <property type="project" value="UniProtKB-ARBA"/>
</dbReference>
<dbReference type="SMART" id="SM00155">
    <property type="entry name" value="PLDc"/>
    <property type="match status" value="2"/>
</dbReference>
<dbReference type="InterPro" id="IPR025202">
    <property type="entry name" value="PLD-like_dom"/>
</dbReference>
<proteinExistence type="predicted"/>
<feature type="domain" description="PLD phosphodiesterase" evidence="2">
    <location>
        <begin position="527"/>
        <end position="554"/>
    </location>
</feature>
<feature type="compositionally biased region" description="Low complexity" evidence="1">
    <location>
        <begin position="1"/>
        <end position="15"/>
    </location>
</feature>
<accession>A0AAV9W4C2</accession>
<dbReference type="PANTHER" id="PTHR21248">
    <property type="entry name" value="CARDIOLIPIN SYNTHASE"/>
    <property type="match status" value="1"/>
</dbReference>
<name>A0AAV9W4C2_9PEZI</name>
<dbReference type="Pfam" id="PF13091">
    <property type="entry name" value="PLDc_2"/>
    <property type="match status" value="1"/>
</dbReference>
<protein>
    <recommendedName>
        <fullName evidence="2">PLD phosphodiesterase domain-containing protein</fullName>
    </recommendedName>
</protein>
<comment type="caution">
    <text evidence="3">The sequence shown here is derived from an EMBL/GenBank/DDBJ whole genome shotgun (WGS) entry which is preliminary data.</text>
</comment>
<evidence type="ECO:0000259" key="2">
    <source>
        <dbReference type="PROSITE" id="PS50035"/>
    </source>
</evidence>
<dbReference type="SUPFAM" id="SSF56024">
    <property type="entry name" value="Phospholipase D/nuclease"/>
    <property type="match status" value="2"/>
</dbReference>
<keyword evidence="4" id="KW-1185">Reference proteome</keyword>
<reference evidence="3 4" key="1">
    <citation type="submission" date="2023-08" db="EMBL/GenBank/DDBJ databases">
        <authorList>
            <person name="Palmer J.M."/>
        </authorList>
    </citation>
    <scope>NUCLEOTIDE SEQUENCE [LARGE SCALE GENOMIC DNA]</scope>
    <source>
        <strain evidence="3 4">TWF481</strain>
    </source>
</reference>
<evidence type="ECO:0000313" key="4">
    <source>
        <dbReference type="Proteomes" id="UP001370758"/>
    </source>
</evidence>
<dbReference type="AlphaFoldDB" id="A0AAV9W4C2"/>
<dbReference type="PANTHER" id="PTHR21248:SF11">
    <property type="entry name" value="PLD PHOSPHODIESTERASE DOMAIN-CONTAINING PROTEIN"/>
    <property type="match status" value="1"/>
</dbReference>
<dbReference type="PROSITE" id="PS50035">
    <property type="entry name" value="PLD"/>
    <property type="match status" value="2"/>
</dbReference>
<dbReference type="InterPro" id="IPR001736">
    <property type="entry name" value="PLipase_D/transphosphatidylase"/>
</dbReference>
<gene>
    <name evidence="3" type="ORF">TWF481_010707</name>
</gene>
<evidence type="ECO:0000313" key="3">
    <source>
        <dbReference type="EMBL" id="KAK6500364.1"/>
    </source>
</evidence>